<reference evidence="1" key="1">
    <citation type="submission" date="2022-01" db="EMBL/GenBank/DDBJ databases">
        <title>Genome Sequence Resource for Two Populations of Ditylenchus destructor, the Migratory Endoparasitic Phytonematode.</title>
        <authorList>
            <person name="Zhang H."/>
            <person name="Lin R."/>
            <person name="Xie B."/>
        </authorList>
    </citation>
    <scope>NUCLEOTIDE SEQUENCE</scope>
    <source>
        <strain evidence="1">BazhouSP</strain>
    </source>
</reference>
<dbReference type="InterPro" id="IPR036291">
    <property type="entry name" value="NAD(P)-bd_dom_sf"/>
</dbReference>
<dbReference type="Gene3D" id="3.40.50.720">
    <property type="entry name" value="NAD(P)-binding Rossmann-like Domain"/>
    <property type="match status" value="1"/>
</dbReference>
<dbReference type="Proteomes" id="UP001201812">
    <property type="component" value="Unassembled WGS sequence"/>
</dbReference>
<dbReference type="AlphaFoldDB" id="A0AAD4R7T9"/>
<dbReference type="PANTHER" id="PTHR43975:SF2">
    <property type="entry name" value="EG:BACR7A4.14 PROTEIN-RELATED"/>
    <property type="match status" value="1"/>
</dbReference>
<dbReference type="FunFam" id="3.40.50.720:FF:000084">
    <property type="entry name" value="Short-chain dehydrogenase reductase"/>
    <property type="match status" value="1"/>
</dbReference>
<dbReference type="PRINTS" id="PR00081">
    <property type="entry name" value="GDHRDH"/>
</dbReference>
<sequence length="259" mass="27677">MNGVVPIQQFLGKVVIVTGSSSGIGQDAAVEFAKHGATIVVHGQNKTADIITTLAPSAKLLQITGSLEDDSTPPKIIEETIQAFGRIDILVNNAGAATKPNTAVDSLETLEFLFKVNFKSMAHLIKLALPYLEKTKGNVVNVSSCSAFRPYADLLYYGSLKAAMDHLTRTQAQIYGKAGVRFNTINPGPIRTHIADRHGITGFEKWAVDQTALHRIGLTAETSSVILFLASDHASFVTGANWVVDGGACVMTPETQIIT</sequence>
<evidence type="ECO:0000313" key="2">
    <source>
        <dbReference type="Proteomes" id="UP001201812"/>
    </source>
</evidence>
<keyword evidence="2" id="KW-1185">Reference proteome</keyword>
<proteinExistence type="predicted"/>
<dbReference type="SUPFAM" id="SSF51735">
    <property type="entry name" value="NAD(P)-binding Rossmann-fold domains"/>
    <property type="match status" value="1"/>
</dbReference>
<dbReference type="PANTHER" id="PTHR43975">
    <property type="entry name" value="ZGC:101858"/>
    <property type="match status" value="1"/>
</dbReference>
<evidence type="ECO:0000313" key="1">
    <source>
        <dbReference type="EMBL" id="KAI1715690.1"/>
    </source>
</evidence>
<comment type="caution">
    <text evidence="1">The sequence shown here is derived from an EMBL/GenBank/DDBJ whole genome shotgun (WGS) entry which is preliminary data.</text>
</comment>
<dbReference type="InterPro" id="IPR002347">
    <property type="entry name" value="SDR_fam"/>
</dbReference>
<protein>
    <submittedName>
        <fullName evidence="1">Enoyl-(Acyl carrier protein) reductase domain-containing protein</fullName>
    </submittedName>
</protein>
<dbReference type="Pfam" id="PF13561">
    <property type="entry name" value="adh_short_C2"/>
    <property type="match status" value="1"/>
</dbReference>
<name>A0AAD4R7T9_9BILA</name>
<organism evidence="1 2">
    <name type="scientific">Ditylenchus destructor</name>
    <dbReference type="NCBI Taxonomy" id="166010"/>
    <lineage>
        <taxon>Eukaryota</taxon>
        <taxon>Metazoa</taxon>
        <taxon>Ecdysozoa</taxon>
        <taxon>Nematoda</taxon>
        <taxon>Chromadorea</taxon>
        <taxon>Rhabditida</taxon>
        <taxon>Tylenchina</taxon>
        <taxon>Tylenchomorpha</taxon>
        <taxon>Sphaerularioidea</taxon>
        <taxon>Anguinidae</taxon>
        <taxon>Anguininae</taxon>
        <taxon>Ditylenchus</taxon>
    </lineage>
</organism>
<dbReference type="PRINTS" id="PR00080">
    <property type="entry name" value="SDRFAMILY"/>
</dbReference>
<gene>
    <name evidence="1" type="ORF">DdX_08014</name>
</gene>
<accession>A0AAD4R7T9</accession>
<dbReference type="EMBL" id="JAKKPZ010000011">
    <property type="protein sequence ID" value="KAI1715690.1"/>
    <property type="molecule type" value="Genomic_DNA"/>
</dbReference>